<dbReference type="OrthoDB" id="47801at2759"/>
<dbReference type="CDD" id="cd23810">
    <property type="entry name" value="UBCc_BIRC6"/>
    <property type="match status" value="1"/>
</dbReference>
<reference evidence="4" key="1">
    <citation type="submission" date="2021-01" db="EMBL/GenBank/DDBJ databases">
        <authorList>
            <consortium name="Genoscope - CEA"/>
            <person name="William W."/>
        </authorList>
    </citation>
    <scope>NUCLEOTIDE SEQUENCE</scope>
</reference>
<keyword evidence="5" id="KW-1185">Reference proteome</keyword>
<dbReference type="GO" id="GO:0005634">
    <property type="term" value="C:nucleus"/>
    <property type="evidence" value="ECO:0007669"/>
    <property type="project" value="TreeGrafter"/>
</dbReference>
<dbReference type="AlphaFoldDB" id="A0A8S1YB83"/>
<dbReference type="Pfam" id="PF00179">
    <property type="entry name" value="UQ_con"/>
    <property type="match status" value="1"/>
</dbReference>
<dbReference type="Proteomes" id="UP000683925">
    <property type="component" value="Unassembled WGS sequence"/>
</dbReference>
<evidence type="ECO:0000259" key="3">
    <source>
        <dbReference type="PROSITE" id="PS50127"/>
    </source>
</evidence>
<evidence type="ECO:0000256" key="2">
    <source>
        <dbReference type="ARBA" id="ARBA00022786"/>
    </source>
</evidence>
<organism evidence="4 5">
    <name type="scientific">Paramecium octaurelia</name>
    <dbReference type="NCBI Taxonomy" id="43137"/>
    <lineage>
        <taxon>Eukaryota</taxon>
        <taxon>Sar</taxon>
        <taxon>Alveolata</taxon>
        <taxon>Ciliophora</taxon>
        <taxon>Intramacronucleata</taxon>
        <taxon>Oligohymenophorea</taxon>
        <taxon>Peniculida</taxon>
        <taxon>Parameciidae</taxon>
        <taxon>Paramecium</taxon>
    </lineage>
</organism>
<dbReference type="PANTHER" id="PTHR46116">
    <property type="entry name" value="(E3-INDEPENDENT) E2 UBIQUITIN-CONJUGATING ENZYME"/>
    <property type="match status" value="1"/>
</dbReference>
<sequence>MQNNNNIDLQGDDQQIDIQQEDYFEGHLLNLQQNQQYIQILELNEDEDPGFLFLLKETNVPELEHAILQDTQMFFEREARLYNYIAKLLYLTEIDTQDAPKLTKLLTLFIEIHEIGQYSEYAQMLQQQHSIGFLIDSDLQMIDLLQNIVLRQETNNSKKDLFFVIGRYLPKFLIFSINPPKPFVTKNQIKSLQNQIVSKINNQLFETNIVTPQKLCLLAFSYLSDPELNYQLYYETICILKQTLESLLESNNTEKSIYSEIRYLIEFFLLFTPNQNLLKCFFKINFHTSLYNSIKICSSAQGIDKETSWFKDSFIIRYMVSLIIKILSSDKVDDEFTDMLYDDFLECLKQKQLDLITKVIIPILNSQQVQLVPVCFHPELSVAESKAQFKTFSENNTKMMAQKLIEQDDESFEKNDYMKQNYYYSQLRMQPIHFIPKTVTGKQLSQLLKENITIQNLREGSINDIKVIKPVTQELSFNSNYKKPLLVSFGQTMGGFVRVVDKLKSREKVSDLLNELSIFCQIEEFQEEIVQSEEFLQYLISLIDKNKQKQIETIYGRLNSLIYSKLVQFFEEKPYLNVVAILKFRILKQIVIKAEYQLYLMKQKQQVDIKRFQYNLGLIVKKQKMNQHVWYRNIKQFQQQKQEDPNIDKLEKNQNDEDSHLEILVKCLLQLLDHQSISITILESIQSSNIINFIIKYLEINLAQLKSSKTFHQIIKLIYCLAQNEMTLKLFITKQKECLFRQMELVNQQLLIGIQTDNDELNENKEFMSLYEYVEGSLYAAKFITIKYLPQNYQYNENPNIIKHQMYRPFMKRLAVEKCKIATDAKYMFSMKDYYQETNNPSQAKMQKLMEEISTIGEILPIEATNSIFIRYDQERMDCMRTIIFGASGTPYAHGAFLYDLYFEEDYPHKPPKIRLATTGYGTVQFNPKLYNCGQVCLDLDSIWGNSWKANDSKIFQLLVSVQSLVMSENVMFNEPGLESQMATPIGEQANRGYCNFIKIQNIRYAMIEQLTNPPRGFEDVIKKSFYLRKELIMKEIELWIEQADLPATYNQQQNYFPYNFQPQLYKQSLIKIYEELKVELEKLKFDIVKDFQVYLREKEISFNVDTLQQQQKQIPRKVMLMPQGLNINEIDVSYNDNLIKKIRFK</sequence>
<dbReference type="EMBL" id="CAJJDP010000153">
    <property type="protein sequence ID" value="CAD8210663.1"/>
    <property type="molecule type" value="Genomic_DNA"/>
</dbReference>
<dbReference type="PROSITE" id="PS50127">
    <property type="entry name" value="UBC_2"/>
    <property type="match status" value="1"/>
</dbReference>
<evidence type="ECO:0000256" key="1">
    <source>
        <dbReference type="ARBA" id="ARBA00022679"/>
    </source>
</evidence>
<gene>
    <name evidence="4" type="ORF">POCTA_138.1.T1510140</name>
</gene>
<accession>A0A8S1YB83</accession>
<proteinExistence type="predicted"/>
<evidence type="ECO:0000313" key="4">
    <source>
        <dbReference type="EMBL" id="CAD8210663.1"/>
    </source>
</evidence>
<name>A0A8S1YB83_PAROT</name>
<comment type="caution">
    <text evidence="4">The sequence shown here is derived from an EMBL/GenBank/DDBJ whole genome shotgun (WGS) entry which is preliminary data.</text>
</comment>
<evidence type="ECO:0000313" key="5">
    <source>
        <dbReference type="Proteomes" id="UP000683925"/>
    </source>
</evidence>
<feature type="domain" description="UBC core" evidence="3">
    <location>
        <begin position="844"/>
        <end position="1007"/>
    </location>
</feature>
<dbReference type="GO" id="GO:0004869">
    <property type="term" value="F:cysteine-type endopeptidase inhibitor activity"/>
    <property type="evidence" value="ECO:0007669"/>
    <property type="project" value="TreeGrafter"/>
</dbReference>
<dbReference type="InterPro" id="IPR000608">
    <property type="entry name" value="UBC"/>
</dbReference>
<dbReference type="GO" id="GO:0016740">
    <property type="term" value="F:transferase activity"/>
    <property type="evidence" value="ECO:0007669"/>
    <property type="project" value="UniProtKB-KW"/>
</dbReference>
<keyword evidence="2" id="KW-0833">Ubl conjugation pathway</keyword>
<keyword evidence="1" id="KW-0808">Transferase</keyword>
<protein>
    <recommendedName>
        <fullName evidence="3">UBC core domain-containing protein</fullName>
    </recommendedName>
</protein>
<dbReference type="PANTHER" id="PTHR46116:SF39">
    <property type="entry name" value="BACULOVIRAL IAP REPEAT-CONTAINING PROTEIN 6"/>
    <property type="match status" value="1"/>
</dbReference>
<dbReference type="SMART" id="SM00212">
    <property type="entry name" value="UBCc"/>
    <property type="match status" value="1"/>
</dbReference>